<dbReference type="InterPro" id="IPR005887">
    <property type="entry name" value="GH92_a_mannosidase_put"/>
</dbReference>
<dbReference type="NCBIfam" id="TIGR01180">
    <property type="entry name" value="aman2_put"/>
    <property type="match status" value="1"/>
</dbReference>
<dbReference type="GO" id="GO:0006516">
    <property type="term" value="P:glycoprotein catabolic process"/>
    <property type="evidence" value="ECO:0007669"/>
    <property type="project" value="TreeGrafter"/>
</dbReference>
<feature type="domain" description="Glycosyl hydrolase family 92" evidence="2">
    <location>
        <begin position="480"/>
        <end position="993"/>
    </location>
</feature>
<comment type="caution">
    <text evidence="4">The sequence shown here is derived from an EMBL/GenBank/DDBJ whole genome shotgun (WGS) entry which is preliminary data.</text>
</comment>
<dbReference type="EMBL" id="VPFD01000005">
    <property type="protein sequence ID" value="TXG00889.1"/>
    <property type="molecule type" value="Genomic_DNA"/>
</dbReference>
<accession>A0A5C7FZJ3</accession>
<feature type="region of interest" description="Disordered" evidence="1">
    <location>
        <begin position="1004"/>
        <end position="1026"/>
    </location>
</feature>
<evidence type="ECO:0000256" key="1">
    <source>
        <dbReference type="SAM" id="MobiDB-lite"/>
    </source>
</evidence>
<evidence type="ECO:0000259" key="2">
    <source>
        <dbReference type="Pfam" id="PF07971"/>
    </source>
</evidence>
<dbReference type="GO" id="GO:0030246">
    <property type="term" value="F:carbohydrate binding"/>
    <property type="evidence" value="ECO:0007669"/>
    <property type="project" value="InterPro"/>
</dbReference>
<dbReference type="FunFam" id="1.20.1050.60:FF:000001">
    <property type="entry name" value="Putative alpha-1,2-mannosidase"/>
    <property type="match status" value="1"/>
</dbReference>
<dbReference type="Gene3D" id="3.30.2080.10">
    <property type="entry name" value="GH92 mannosidase domain"/>
    <property type="match status" value="1"/>
</dbReference>
<dbReference type="RefSeq" id="WP_147934142.1">
    <property type="nucleotide sequence ID" value="NZ_VPFD01000005.1"/>
</dbReference>
<dbReference type="FunFam" id="3.30.2080.10:FF:000001">
    <property type="entry name" value="Alpha-1,2-mannosidase subfamily"/>
    <property type="match status" value="1"/>
</dbReference>
<dbReference type="AlphaFoldDB" id="A0A5C7FZJ3"/>
<proteinExistence type="predicted"/>
<dbReference type="InterPro" id="IPR014718">
    <property type="entry name" value="GH-type_carb-bd"/>
</dbReference>
<dbReference type="SUPFAM" id="SSF48208">
    <property type="entry name" value="Six-hairpin glycosidases"/>
    <property type="match status" value="1"/>
</dbReference>
<dbReference type="PANTHER" id="PTHR12143">
    <property type="entry name" value="PEPTIDE N-GLYCANASE PNGASE -RELATED"/>
    <property type="match status" value="1"/>
</dbReference>
<dbReference type="GO" id="GO:0000224">
    <property type="term" value="F:peptide-N4-(N-acetyl-beta-glucosaminyl)asparagine amidase activity"/>
    <property type="evidence" value="ECO:0007669"/>
    <property type="project" value="TreeGrafter"/>
</dbReference>
<feature type="compositionally biased region" description="Low complexity" evidence="1">
    <location>
        <begin position="9"/>
        <end position="29"/>
    </location>
</feature>
<dbReference type="InterPro" id="IPR050883">
    <property type="entry name" value="PNGase"/>
</dbReference>
<keyword evidence="4" id="KW-0378">Hydrolase</keyword>
<reference evidence="4 5" key="1">
    <citation type="submission" date="2019-08" db="EMBL/GenBank/DDBJ databases">
        <title>Massilia golmudensis sp. nov., isolated from sand in the Qinghai-Tibetan Plateau.</title>
        <authorList>
            <person name="Zhang B."/>
        </authorList>
    </citation>
    <scope>NUCLEOTIDE SEQUENCE [LARGE SCALE GENOMIC DNA]</scope>
    <source>
        <strain evidence="4 5">GEM5</strain>
    </source>
</reference>
<feature type="domain" description="Glycosyl hydrolase family 92 N-terminal" evidence="3">
    <location>
        <begin position="251"/>
        <end position="474"/>
    </location>
</feature>
<dbReference type="Proteomes" id="UP000321413">
    <property type="component" value="Unassembled WGS sequence"/>
</dbReference>
<gene>
    <name evidence="4" type="ORF">FVD38_06950</name>
</gene>
<keyword evidence="5" id="KW-1185">Reference proteome</keyword>
<protein>
    <submittedName>
        <fullName evidence="4">Glycoside hydrolase family 92 protein</fullName>
    </submittedName>
</protein>
<dbReference type="Gene3D" id="2.70.98.10">
    <property type="match status" value="1"/>
</dbReference>
<feature type="region of interest" description="Disordered" evidence="1">
    <location>
        <begin position="1"/>
        <end position="30"/>
    </location>
</feature>
<dbReference type="PANTHER" id="PTHR12143:SF43">
    <property type="entry name" value="PUTATIVE-RELATED"/>
    <property type="match status" value="1"/>
</dbReference>
<dbReference type="Pfam" id="PF07971">
    <property type="entry name" value="Glyco_hydro_92"/>
    <property type="match status" value="1"/>
</dbReference>
<dbReference type="InterPro" id="IPR041371">
    <property type="entry name" value="GH92_N"/>
</dbReference>
<dbReference type="GO" id="GO:0005829">
    <property type="term" value="C:cytosol"/>
    <property type="evidence" value="ECO:0007669"/>
    <property type="project" value="TreeGrafter"/>
</dbReference>
<dbReference type="Gene3D" id="1.20.1050.60">
    <property type="entry name" value="alpha-1,2-mannosidase"/>
    <property type="match status" value="1"/>
</dbReference>
<evidence type="ECO:0000313" key="4">
    <source>
        <dbReference type="EMBL" id="TXG00889.1"/>
    </source>
</evidence>
<dbReference type="Pfam" id="PF17678">
    <property type="entry name" value="Glyco_hydro_92N"/>
    <property type="match status" value="1"/>
</dbReference>
<dbReference type="Gene3D" id="1.20.1610.10">
    <property type="entry name" value="alpha-1,2-mannosidases domains"/>
    <property type="match status" value="1"/>
</dbReference>
<evidence type="ECO:0000313" key="5">
    <source>
        <dbReference type="Proteomes" id="UP000321413"/>
    </source>
</evidence>
<dbReference type="InterPro" id="IPR012939">
    <property type="entry name" value="Glyco_hydro_92"/>
</dbReference>
<name>A0A5C7FZJ3_9BURK</name>
<sequence length="1159" mass="125754">MTQKATAHDSSSAALLSDQPRSAGASRGAAPRRRAIAAQVAAAALLLGCASTTPDNLAPATDAARFSSSFEANEPMPATLAEGGVRVEAGAGPERPYTAKPKAGYSGLRALRYQAEGGGGRMQLFPVDIAIDTDTTLSWKVLPEIVDDDTVASTGVSLDLVLDDGSRVSSLGILDHHGVRVGAASQAESKTLFPQQWANKSVRLGQLKGRRIKSIELEVRPTGGKARASGWLDDIVIADQAPLAVTRVSDYVRATRGTQANGTFSRGNNIPATAMPHGFNFWTPVTDAGTLSFMYSWNEKNGPDNRPRLQALSLSHQPSPWMGDRQTFQVMPSAASGQPDPDRQRRALSFSHEQEQARAHGYRVDFDNGIRAEIAPTERAAVFRFRFPLDADANLLFDNVDARGGLTLDAATQTLRGYTDTRSGLSNGASRMFVFARFDQPWTASGALETGRPTGYVKFKPDAKGEVRMRIATSLISLEQARRNLDMEVGNAGFEAVRERAQAAWDVELGRVNVQGASEDQLVTVYSNLYRLFLYPNMAHENVGTVDKPDWRHADQSGWSKDNAGGDGSSTSARIIPGKNYVNNGFWDTFRTTWPAYALFTPTRAGELVDGFLQQYRDGGWMARWSSPGYADLMVGTSSDVAFADAWLKGVRGFDVHQVYEAGLKNATVAPPVSNVGRKGLGKSMYRGYADTTVHEGMSWTLEGALNDFGLAKMGQALAIEEAGKGNTARARRYREESEYFASRATDYVHLFDPATGFFRGRDAKGQWRQPAASFEPRLWGADYTEANAWTFAFTTPHDAEGLASLMGGRDKLAARLDQFFATPETGEEKFSGRYKRVIHEMTEARDVRMGMYAHSNQPSHHIPWLYASAGQPWKTQALTREALRRLYLGSEIGQGYAGDEDNGEMSAWYTFAMMGLYPLRMGSPEYVIGSPAFARTDVRLENGRMLSVIANNNSPQNVYVQSLKVNGKPWNQAWIKHADIANGATLEFTMGSAPSTWGSDAASLPASLTAPGAQPEGLDDRSGGARSVTLDGKRIAGALVDDDAATVLSLPPRASVAFAFAAPTRISHYTITAGASAPQGLGWTLEGRSGKGGWTVLDGRSGERFDWGSQLRPFGIAKPGAYREYRLRFDNGSTVEVAELELLQPGVRKPSTGVLSAR</sequence>
<dbReference type="InterPro" id="IPR008928">
    <property type="entry name" value="6-hairpin_glycosidase_sf"/>
</dbReference>
<evidence type="ECO:0000259" key="3">
    <source>
        <dbReference type="Pfam" id="PF17678"/>
    </source>
</evidence>
<organism evidence="4 5">
    <name type="scientific">Massilia arenae</name>
    <dbReference type="NCBI Taxonomy" id="2603288"/>
    <lineage>
        <taxon>Bacteria</taxon>
        <taxon>Pseudomonadati</taxon>
        <taxon>Pseudomonadota</taxon>
        <taxon>Betaproteobacteria</taxon>
        <taxon>Burkholderiales</taxon>
        <taxon>Oxalobacteraceae</taxon>
        <taxon>Telluria group</taxon>
        <taxon>Massilia</taxon>
    </lineage>
</organism>
<dbReference type="GO" id="GO:0005975">
    <property type="term" value="P:carbohydrate metabolic process"/>
    <property type="evidence" value="ECO:0007669"/>
    <property type="project" value="InterPro"/>
</dbReference>